<dbReference type="FunFam" id="3.40.50.300:FF:000610">
    <property type="entry name" value="Multidrug resistance-associated ABC transporter"/>
    <property type="match status" value="1"/>
</dbReference>
<evidence type="ECO:0000256" key="7">
    <source>
        <dbReference type="ARBA" id="ARBA00022840"/>
    </source>
</evidence>
<keyword evidence="3" id="KW-0813">Transport</keyword>
<dbReference type="Proteomes" id="UP000243217">
    <property type="component" value="Unassembled WGS sequence"/>
</dbReference>
<dbReference type="SUPFAM" id="SSF52540">
    <property type="entry name" value="P-loop containing nucleoside triphosphate hydrolases"/>
    <property type="match status" value="1"/>
</dbReference>
<evidence type="ECO:0000256" key="10">
    <source>
        <dbReference type="SAM" id="MobiDB-lite"/>
    </source>
</evidence>
<dbReference type="InterPro" id="IPR050173">
    <property type="entry name" value="ABC_transporter_C-like"/>
</dbReference>
<dbReference type="OrthoDB" id="201048at2759"/>
<dbReference type="SMART" id="SM00382">
    <property type="entry name" value="AAA"/>
    <property type="match status" value="1"/>
</dbReference>
<name>A0A1W0ACG0_9STRA</name>
<comment type="similarity">
    <text evidence="2">Belongs to the ABC transporter superfamily. ABCC family. Conjugate transporter (TC 3.A.1.208) subfamily.</text>
</comment>
<comment type="subcellular location">
    <subcellularLocation>
        <location evidence="1">Vacuole membrane</location>
        <topology evidence="1">Multi-pass membrane protein</topology>
    </subcellularLocation>
</comment>
<dbReference type="PROSITE" id="PS50893">
    <property type="entry name" value="ABC_TRANSPORTER_2"/>
    <property type="match status" value="1"/>
</dbReference>
<evidence type="ECO:0000256" key="1">
    <source>
        <dbReference type="ARBA" id="ARBA00004128"/>
    </source>
</evidence>
<dbReference type="SUPFAM" id="SSF90123">
    <property type="entry name" value="ABC transporter transmembrane region"/>
    <property type="match status" value="1"/>
</dbReference>
<proteinExistence type="inferred from homology"/>
<evidence type="ECO:0000256" key="4">
    <source>
        <dbReference type="ARBA" id="ARBA00022692"/>
    </source>
</evidence>
<dbReference type="AlphaFoldDB" id="A0A1W0ACG0"/>
<evidence type="ECO:0000259" key="11">
    <source>
        <dbReference type="PROSITE" id="PS50893"/>
    </source>
</evidence>
<protein>
    <submittedName>
        <fullName evidence="12">ATP-binding Cassette (ABC) Superfamily</fullName>
    </submittedName>
</protein>
<accession>A0A1W0ACG0</accession>
<keyword evidence="9" id="KW-0472">Membrane</keyword>
<keyword evidence="6" id="KW-0547">Nucleotide-binding</keyword>
<dbReference type="STRING" id="74557.A0A1W0ACG0"/>
<organism evidence="12 13">
    <name type="scientific">Thraustotheca clavata</name>
    <dbReference type="NCBI Taxonomy" id="74557"/>
    <lineage>
        <taxon>Eukaryota</taxon>
        <taxon>Sar</taxon>
        <taxon>Stramenopiles</taxon>
        <taxon>Oomycota</taxon>
        <taxon>Saprolegniomycetes</taxon>
        <taxon>Saprolegniales</taxon>
        <taxon>Achlyaceae</taxon>
        <taxon>Thraustotheca</taxon>
    </lineage>
</organism>
<evidence type="ECO:0000256" key="8">
    <source>
        <dbReference type="ARBA" id="ARBA00022989"/>
    </source>
</evidence>
<gene>
    <name evidence="12" type="ORF">THRCLA_20018</name>
</gene>
<dbReference type="InterPro" id="IPR036640">
    <property type="entry name" value="ABC1_TM_sf"/>
</dbReference>
<feature type="compositionally biased region" description="Polar residues" evidence="10">
    <location>
        <begin position="40"/>
        <end position="54"/>
    </location>
</feature>
<dbReference type="PANTHER" id="PTHR24223">
    <property type="entry name" value="ATP-BINDING CASSETTE SUB-FAMILY C"/>
    <property type="match status" value="1"/>
</dbReference>
<dbReference type="GO" id="GO:0005524">
    <property type="term" value="F:ATP binding"/>
    <property type="evidence" value="ECO:0007669"/>
    <property type="project" value="UniProtKB-KW"/>
</dbReference>
<sequence length="444" mass="49435">MHSYSHHPQLHPLETTSNTSNYVKQPPLTTSTYPEPPPAQGNTNNYSNGGTQSRDVAELTEKNELLRRENQKLIEWVDRLTRRVDELIRQSHLLDQNQCAYYLNFSANCWLGLRLEFAGSMIASCATLCAVLLHSPSSATIAGLAGVSLSYAFTVTPSLNMSVRYLSQLETQMVSVERMNSYTTMPIEPPLHISLPSNAPLDWPCHGEISFRCVDLRYRPGLPRVLRQFTATIHAQEKIGVVGRTGAGKSSLVVALMRLVDIQSGSIHLDGIDISSIGLHDLRQHIAIIPQDPVLFSGTIRFNLDPFHLHSDDELWQAIHRAQLSLSSLDDPVDERGNNLSLGERQLVCIARALVKRAKIILMDEATASIDPTTDRRVQHAIRDAFASCTCLTIAHRLNTIMDADRVLVLDRGSAIEFDSPSILLKRRNSIFASLVAKQFKCNN</sequence>
<dbReference type="EMBL" id="JNBS01000018">
    <property type="protein sequence ID" value="OQS07972.1"/>
    <property type="molecule type" value="Genomic_DNA"/>
</dbReference>
<keyword evidence="7 12" id="KW-0067">ATP-binding</keyword>
<evidence type="ECO:0000313" key="12">
    <source>
        <dbReference type="EMBL" id="OQS07972.1"/>
    </source>
</evidence>
<keyword evidence="4" id="KW-0812">Transmembrane</keyword>
<dbReference type="Gene3D" id="3.40.50.300">
    <property type="entry name" value="P-loop containing nucleotide triphosphate hydrolases"/>
    <property type="match status" value="1"/>
</dbReference>
<evidence type="ECO:0000313" key="13">
    <source>
        <dbReference type="Proteomes" id="UP000243217"/>
    </source>
</evidence>
<dbReference type="InterPro" id="IPR027417">
    <property type="entry name" value="P-loop_NTPase"/>
</dbReference>
<keyword evidence="8" id="KW-1133">Transmembrane helix</keyword>
<evidence type="ECO:0000256" key="2">
    <source>
        <dbReference type="ARBA" id="ARBA00009726"/>
    </source>
</evidence>
<evidence type="ECO:0000256" key="6">
    <source>
        <dbReference type="ARBA" id="ARBA00022741"/>
    </source>
</evidence>
<feature type="domain" description="ABC transporter" evidence="11">
    <location>
        <begin position="211"/>
        <end position="437"/>
    </location>
</feature>
<reference evidence="12 13" key="1">
    <citation type="journal article" date="2014" name="Genome Biol. Evol.">
        <title>The secreted proteins of Achlya hypogyna and Thraustotheca clavata identify the ancestral oomycete secretome and reveal gene acquisitions by horizontal gene transfer.</title>
        <authorList>
            <person name="Misner I."/>
            <person name="Blouin N."/>
            <person name="Leonard G."/>
            <person name="Richards T.A."/>
            <person name="Lane C.E."/>
        </authorList>
    </citation>
    <scope>NUCLEOTIDE SEQUENCE [LARGE SCALE GENOMIC DNA]</scope>
    <source>
        <strain evidence="12 13">ATCC 34112</strain>
    </source>
</reference>
<dbReference type="GO" id="GO:0016887">
    <property type="term" value="F:ATP hydrolysis activity"/>
    <property type="evidence" value="ECO:0007669"/>
    <property type="project" value="InterPro"/>
</dbReference>
<feature type="compositionally biased region" description="Polar residues" evidence="10">
    <location>
        <begin position="14"/>
        <end position="33"/>
    </location>
</feature>
<comment type="caution">
    <text evidence="12">The sequence shown here is derived from an EMBL/GenBank/DDBJ whole genome shotgun (WGS) entry which is preliminary data.</text>
</comment>
<dbReference type="CDD" id="cd03244">
    <property type="entry name" value="ABCC_MRP_domain2"/>
    <property type="match status" value="1"/>
</dbReference>
<feature type="region of interest" description="Disordered" evidence="10">
    <location>
        <begin position="1"/>
        <end position="54"/>
    </location>
</feature>
<dbReference type="PANTHER" id="PTHR24223:SF443">
    <property type="entry name" value="MULTIDRUG-RESISTANCE LIKE PROTEIN 1, ISOFORM I"/>
    <property type="match status" value="1"/>
</dbReference>
<dbReference type="GO" id="GO:0005774">
    <property type="term" value="C:vacuolar membrane"/>
    <property type="evidence" value="ECO:0007669"/>
    <property type="project" value="UniProtKB-SubCell"/>
</dbReference>
<dbReference type="InterPro" id="IPR017871">
    <property type="entry name" value="ABC_transporter-like_CS"/>
</dbReference>
<evidence type="ECO:0000256" key="3">
    <source>
        <dbReference type="ARBA" id="ARBA00022448"/>
    </source>
</evidence>
<dbReference type="Pfam" id="PF00005">
    <property type="entry name" value="ABC_tran"/>
    <property type="match status" value="1"/>
</dbReference>
<keyword evidence="5" id="KW-0677">Repeat</keyword>
<dbReference type="Gene3D" id="1.20.1560.10">
    <property type="entry name" value="ABC transporter type 1, transmembrane domain"/>
    <property type="match status" value="1"/>
</dbReference>
<dbReference type="PROSITE" id="PS00211">
    <property type="entry name" value="ABC_TRANSPORTER_1"/>
    <property type="match status" value="1"/>
</dbReference>
<evidence type="ECO:0000256" key="9">
    <source>
        <dbReference type="ARBA" id="ARBA00023136"/>
    </source>
</evidence>
<dbReference type="GO" id="GO:0042626">
    <property type="term" value="F:ATPase-coupled transmembrane transporter activity"/>
    <property type="evidence" value="ECO:0007669"/>
    <property type="project" value="TreeGrafter"/>
</dbReference>
<dbReference type="InterPro" id="IPR003593">
    <property type="entry name" value="AAA+_ATPase"/>
</dbReference>
<dbReference type="InterPro" id="IPR003439">
    <property type="entry name" value="ABC_transporter-like_ATP-bd"/>
</dbReference>
<keyword evidence="13" id="KW-1185">Reference proteome</keyword>
<evidence type="ECO:0000256" key="5">
    <source>
        <dbReference type="ARBA" id="ARBA00022737"/>
    </source>
</evidence>